<evidence type="ECO:0000259" key="6">
    <source>
        <dbReference type="PROSITE" id="PS51158"/>
    </source>
</evidence>
<dbReference type="GO" id="GO:0031037">
    <property type="term" value="P:myosin II filament disassembly"/>
    <property type="evidence" value="ECO:0007669"/>
    <property type="project" value="TreeGrafter"/>
</dbReference>
<keyword evidence="4" id="KW-0418">Kinase</keyword>
<organism evidence="7 8">
    <name type="scientific">Pisolithus tinctorius Marx 270</name>
    <dbReference type="NCBI Taxonomy" id="870435"/>
    <lineage>
        <taxon>Eukaryota</taxon>
        <taxon>Fungi</taxon>
        <taxon>Dikarya</taxon>
        <taxon>Basidiomycota</taxon>
        <taxon>Agaricomycotina</taxon>
        <taxon>Agaricomycetes</taxon>
        <taxon>Agaricomycetidae</taxon>
        <taxon>Boletales</taxon>
        <taxon>Sclerodermatineae</taxon>
        <taxon>Pisolithaceae</taxon>
        <taxon>Pisolithus</taxon>
    </lineage>
</organism>
<evidence type="ECO:0000256" key="3">
    <source>
        <dbReference type="ARBA" id="ARBA00022741"/>
    </source>
</evidence>
<gene>
    <name evidence="7" type="ORF">M404DRAFT_149882</name>
</gene>
<reference evidence="7 8" key="1">
    <citation type="submission" date="2014-04" db="EMBL/GenBank/DDBJ databases">
        <authorList>
            <consortium name="DOE Joint Genome Institute"/>
            <person name="Kuo A."/>
            <person name="Kohler A."/>
            <person name="Costa M.D."/>
            <person name="Nagy L.G."/>
            <person name="Floudas D."/>
            <person name="Copeland A."/>
            <person name="Barry K.W."/>
            <person name="Cichocki N."/>
            <person name="Veneault-Fourrey C."/>
            <person name="LaButti K."/>
            <person name="Lindquist E.A."/>
            <person name="Lipzen A."/>
            <person name="Lundell T."/>
            <person name="Morin E."/>
            <person name="Murat C."/>
            <person name="Sun H."/>
            <person name="Tunlid A."/>
            <person name="Henrissat B."/>
            <person name="Grigoriev I.V."/>
            <person name="Hibbett D.S."/>
            <person name="Martin F."/>
            <person name="Nordberg H.P."/>
            <person name="Cantor M.N."/>
            <person name="Hua S.X."/>
        </authorList>
    </citation>
    <scope>NUCLEOTIDE SEQUENCE [LARGE SCALE GENOMIC DNA]</scope>
    <source>
        <strain evidence="7 8">Marx 270</strain>
    </source>
</reference>
<dbReference type="Gene3D" id="3.20.200.10">
    <property type="entry name" value="MHCK/EF2 kinase"/>
    <property type="match status" value="1"/>
</dbReference>
<dbReference type="GO" id="GO:0004674">
    <property type="term" value="F:protein serine/threonine kinase activity"/>
    <property type="evidence" value="ECO:0007669"/>
    <property type="project" value="UniProtKB-KW"/>
</dbReference>
<evidence type="ECO:0000313" key="8">
    <source>
        <dbReference type="Proteomes" id="UP000054217"/>
    </source>
</evidence>
<evidence type="ECO:0000256" key="2">
    <source>
        <dbReference type="ARBA" id="ARBA00022679"/>
    </source>
</evidence>
<dbReference type="PANTHER" id="PTHR45992:SF2">
    <property type="entry name" value="EUKARYOTIC ELONGATION FACTOR 2 KINASE"/>
    <property type="match status" value="1"/>
</dbReference>
<keyword evidence="2" id="KW-0808">Transferase</keyword>
<accession>A0A0C3JVU5</accession>
<protein>
    <recommendedName>
        <fullName evidence="6">Alpha-type protein kinase domain-containing protein</fullName>
    </recommendedName>
</protein>
<dbReference type="STRING" id="870435.A0A0C3JVU5"/>
<dbReference type="EMBL" id="KN831987">
    <property type="protein sequence ID" value="KIO01567.1"/>
    <property type="molecule type" value="Genomic_DNA"/>
</dbReference>
<keyword evidence="8" id="KW-1185">Reference proteome</keyword>
<dbReference type="InterPro" id="IPR011009">
    <property type="entry name" value="Kinase-like_dom_sf"/>
</dbReference>
<keyword evidence="3" id="KW-0547">Nucleotide-binding</keyword>
<dbReference type="PROSITE" id="PS51158">
    <property type="entry name" value="ALPHA_KINASE"/>
    <property type="match status" value="1"/>
</dbReference>
<evidence type="ECO:0000256" key="5">
    <source>
        <dbReference type="ARBA" id="ARBA00022840"/>
    </source>
</evidence>
<sequence>TTTVIKFSGMMQHPPPTNDKHGITIAAFAHFVFEFSGHKLVFADIQGSPMTVDGHDGIILFDVMTHTDTGHSGIGDHGKDGISSFIEHHKCDYICTGMGLLPLADTESHDDLVSDEVL</sequence>
<proteinExistence type="predicted"/>
<keyword evidence="5" id="KW-0067">ATP-binding</keyword>
<dbReference type="HOGENOM" id="CLU_149541_0_0_1"/>
<dbReference type="Proteomes" id="UP000054217">
    <property type="component" value="Unassembled WGS sequence"/>
</dbReference>
<dbReference type="GO" id="GO:1903013">
    <property type="term" value="P:response to differentiation-inducing factor 1"/>
    <property type="evidence" value="ECO:0007669"/>
    <property type="project" value="TreeGrafter"/>
</dbReference>
<dbReference type="InterPro" id="IPR004166">
    <property type="entry name" value="a-kinase_dom"/>
</dbReference>
<dbReference type="CDD" id="cd04515">
    <property type="entry name" value="Alpha_kinase"/>
    <property type="match status" value="1"/>
</dbReference>
<dbReference type="PANTHER" id="PTHR45992">
    <property type="entry name" value="EUKARYOTIC ELONGATION FACTOR 2 KINASE-RELATED"/>
    <property type="match status" value="1"/>
</dbReference>
<reference evidence="8" key="2">
    <citation type="submission" date="2015-01" db="EMBL/GenBank/DDBJ databases">
        <title>Evolutionary Origins and Diversification of the Mycorrhizal Mutualists.</title>
        <authorList>
            <consortium name="DOE Joint Genome Institute"/>
            <consortium name="Mycorrhizal Genomics Consortium"/>
            <person name="Kohler A."/>
            <person name="Kuo A."/>
            <person name="Nagy L.G."/>
            <person name="Floudas D."/>
            <person name="Copeland A."/>
            <person name="Barry K.W."/>
            <person name="Cichocki N."/>
            <person name="Veneault-Fourrey C."/>
            <person name="LaButti K."/>
            <person name="Lindquist E.A."/>
            <person name="Lipzen A."/>
            <person name="Lundell T."/>
            <person name="Morin E."/>
            <person name="Murat C."/>
            <person name="Riley R."/>
            <person name="Ohm R."/>
            <person name="Sun H."/>
            <person name="Tunlid A."/>
            <person name="Henrissat B."/>
            <person name="Grigoriev I.V."/>
            <person name="Hibbett D.S."/>
            <person name="Martin F."/>
        </authorList>
    </citation>
    <scope>NUCLEOTIDE SEQUENCE [LARGE SCALE GENOMIC DNA]</scope>
    <source>
        <strain evidence="8">Marx 270</strain>
    </source>
</reference>
<feature type="non-terminal residue" evidence="7">
    <location>
        <position position="1"/>
    </location>
</feature>
<feature type="domain" description="Alpha-type protein kinase" evidence="6">
    <location>
        <begin position="1"/>
        <end position="103"/>
    </location>
</feature>
<dbReference type="AlphaFoldDB" id="A0A0C3JVU5"/>
<evidence type="ECO:0000256" key="1">
    <source>
        <dbReference type="ARBA" id="ARBA00022527"/>
    </source>
</evidence>
<dbReference type="GO" id="GO:0005524">
    <property type="term" value="F:ATP binding"/>
    <property type="evidence" value="ECO:0007669"/>
    <property type="project" value="UniProtKB-KW"/>
</dbReference>
<dbReference type="InterPro" id="IPR051852">
    <property type="entry name" value="Alpha-type_PK"/>
</dbReference>
<name>A0A0C3JVU5_PISTI</name>
<keyword evidence="1" id="KW-0723">Serine/threonine-protein kinase</keyword>
<dbReference type="Pfam" id="PF02816">
    <property type="entry name" value="Alpha_kinase"/>
    <property type="match status" value="1"/>
</dbReference>
<evidence type="ECO:0000256" key="4">
    <source>
        <dbReference type="ARBA" id="ARBA00022777"/>
    </source>
</evidence>
<dbReference type="OrthoDB" id="3247018at2759"/>
<dbReference type="InParanoid" id="A0A0C3JVU5"/>
<dbReference type="SUPFAM" id="SSF56112">
    <property type="entry name" value="Protein kinase-like (PK-like)"/>
    <property type="match status" value="1"/>
</dbReference>
<evidence type="ECO:0000313" key="7">
    <source>
        <dbReference type="EMBL" id="KIO01567.1"/>
    </source>
</evidence>